<evidence type="ECO:0000313" key="1">
    <source>
        <dbReference type="EMBL" id="KAK5171880.1"/>
    </source>
</evidence>
<dbReference type="RefSeq" id="XP_064660724.1">
    <property type="nucleotide sequence ID" value="XM_064800773.1"/>
</dbReference>
<name>A0AAV9PEJ9_9PEZI</name>
<keyword evidence="2" id="KW-1185">Reference proteome</keyword>
<dbReference type="AlphaFoldDB" id="A0AAV9PEJ9"/>
<reference evidence="1 2" key="1">
    <citation type="submission" date="2023-08" db="EMBL/GenBank/DDBJ databases">
        <title>Black Yeasts Isolated from many extreme environments.</title>
        <authorList>
            <person name="Coleine C."/>
            <person name="Stajich J.E."/>
            <person name="Selbmann L."/>
        </authorList>
    </citation>
    <scope>NUCLEOTIDE SEQUENCE [LARGE SCALE GENOMIC DNA]</scope>
    <source>
        <strain evidence="1 2">CCFEE 5935</strain>
    </source>
</reference>
<accession>A0AAV9PEJ9</accession>
<comment type="caution">
    <text evidence="1">The sequence shown here is derived from an EMBL/GenBank/DDBJ whole genome shotgun (WGS) entry which is preliminary data.</text>
</comment>
<dbReference type="Proteomes" id="UP001337655">
    <property type="component" value="Unassembled WGS sequence"/>
</dbReference>
<gene>
    <name evidence="1" type="ORF">LTR77_003517</name>
</gene>
<dbReference type="EMBL" id="JAVRRT010000005">
    <property type="protein sequence ID" value="KAK5171880.1"/>
    <property type="molecule type" value="Genomic_DNA"/>
</dbReference>
<sequence>MIGAFVGDDLAYMQMSMRAWVMLHPIFGVAEPSAQFHVDVTELPSMWLEELNDVALGSGRCGATPPFRDFEELRLQQISEPPLSVVYIGVFAAVGRFERQQDYEKPTESETTIQFHSRDFICLSPIACCSLRVTTGVTIGGLIEGIKDVLRTLLDPQKCWVAVEMTTDINFPAFGDDRWKASISEVKERQSRVLDLYWRI</sequence>
<organism evidence="1 2">
    <name type="scientific">Saxophila tyrrhenica</name>
    <dbReference type="NCBI Taxonomy" id="1690608"/>
    <lineage>
        <taxon>Eukaryota</taxon>
        <taxon>Fungi</taxon>
        <taxon>Dikarya</taxon>
        <taxon>Ascomycota</taxon>
        <taxon>Pezizomycotina</taxon>
        <taxon>Dothideomycetes</taxon>
        <taxon>Dothideomycetidae</taxon>
        <taxon>Mycosphaerellales</taxon>
        <taxon>Extremaceae</taxon>
        <taxon>Saxophila</taxon>
    </lineage>
</organism>
<proteinExistence type="predicted"/>
<evidence type="ECO:0000313" key="2">
    <source>
        <dbReference type="Proteomes" id="UP001337655"/>
    </source>
</evidence>
<protein>
    <submittedName>
        <fullName evidence="1">Uncharacterized protein</fullName>
    </submittedName>
</protein>
<dbReference type="GeneID" id="89924863"/>